<evidence type="ECO:0000256" key="8">
    <source>
        <dbReference type="ARBA" id="ARBA00023235"/>
    </source>
</evidence>
<evidence type="ECO:0000313" key="10">
    <source>
        <dbReference type="EMBL" id="KUG05506.1"/>
    </source>
</evidence>
<evidence type="ECO:0000259" key="9">
    <source>
        <dbReference type="PROSITE" id="PS50059"/>
    </source>
</evidence>
<proteinExistence type="inferred from homology"/>
<dbReference type="PANTHER" id="PTHR47861">
    <property type="entry name" value="FKBP-TYPE PEPTIDYL-PROLYL CIS-TRANS ISOMERASE SLYD"/>
    <property type="match status" value="1"/>
</dbReference>
<dbReference type="GO" id="GO:0042026">
    <property type="term" value="P:protein refolding"/>
    <property type="evidence" value="ECO:0007669"/>
    <property type="project" value="UniProtKB-ARBA"/>
</dbReference>
<evidence type="ECO:0000256" key="2">
    <source>
        <dbReference type="ARBA" id="ARBA00004496"/>
    </source>
</evidence>
<dbReference type="Gene3D" id="2.40.10.330">
    <property type="match status" value="1"/>
</dbReference>
<dbReference type="InterPro" id="IPR001179">
    <property type="entry name" value="PPIase_FKBP_dom"/>
</dbReference>
<dbReference type="GO" id="GO:0003755">
    <property type="term" value="F:peptidyl-prolyl cis-trans isomerase activity"/>
    <property type="evidence" value="ECO:0007669"/>
    <property type="project" value="UniProtKB-KW"/>
</dbReference>
<keyword evidence="5" id="KW-0963">Cytoplasm</keyword>
<gene>
    <name evidence="10" type="ORF">ASZ90_017063</name>
</gene>
<dbReference type="Gene3D" id="3.10.50.40">
    <property type="match status" value="1"/>
</dbReference>
<evidence type="ECO:0000256" key="4">
    <source>
        <dbReference type="ARBA" id="ARBA00013194"/>
    </source>
</evidence>
<dbReference type="PROSITE" id="PS50059">
    <property type="entry name" value="FKBP_PPIASE"/>
    <property type="match status" value="1"/>
</dbReference>
<comment type="caution">
    <text evidence="10">The sequence shown here is derived from an EMBL/GenBank/DDBJ whole genome shotgun (WGS) entry which is preliminary data.</text>
</comment>
<name>A0A0W8EA35_9ZZZZ</name>
<dbReference type="InterPro" id="IPR048261">
    <property type="entry name" value="SlpA/SlyD-like_ins_sf"/>
</dbReference>
<evidence type="ECO:0000256" key="1">
    <source>
        <dbReference type="ARBA" id="ARBA00000971"/>
    </source>
</evidence>
<dbReference type="GO" id="GO:0005737">
    <property type="term" value="C:cytoplasm"/>
    <property type="evidence" value="ECO:0007669"/>
    <property type="project" value="UniProtKB-SubCell"/>
</dbReference>
<keyword evidence="6" id="KW-0697">Rotamase</keyword>
<keyword evidence="8 10" id="KW-0413">Isomerase</keyword>
<comment type="subcellular location">
    <subcellularLocation>
        <location evidence="2">Cytoplasm</location>
    </subcellularLocation>
</comment>
<dbReference type="EMBL" id="LNQE01001810">
    <property type="protein sequence ID" value="KUG05506.1"/>
    <property type="molecule type" value="Genomic_DNA"/>
</dbReference>
<organism evidence="10">
    <name type="scientific">hydrocarbon metagenome</name>
    <dbReference type="NCBI Taxonomy" id="938273"/>
    <lineage>
        <taxon>unclassified sequences</taxon>
        <taxon>metagenomes</taxon>
        <taxon>ecological metagenomes</taxon>
    </lineage>
</organism>
<comment type="similarity">
    <text evidence="3">Belongs to the FKBP-type PPIase family.</text>
</comment>
<dbReference type="PANTHER" id="PTHR47861:SF3">
    <property type="entry name" value="FKBP-TYPE PEPTIDYL-PROLYL CIS-TRANS ISOMERASE SLYD"/>
    <property type="match status" value="1"/>
</dbReference>
<feature type="domain" description="PPIase FKBP-type" evidence="9">
    <location>
        <begin position="23"/>
        <end position="112"/>
    </location>
</feature>
<evidence type="ECO:0000256" key="7">
    <source>
        <dbReference type="ARBA" id="ARBA00023186"/>
    </source>
</evidence>
<accession>A0A0W8EA35</accession>
<sequence>MICCALLFAAGCTSPQQAGVMTGDTIQVFYATSFTDGTVFESNLNGTPLTFTVGSGNVIQGLHEMVIGMTPGQTRTVTVPPDKGYGMYREDMVNVMDRGTVTRYLEELQNNNSLDVIEYPVIGPVALWVMPDGEIGYLRFTNITDQTITVDENHPLAGKDLVFTVTLVGIENKTA</sequence>
<evidence type="ECO:0000256" key="6">
    <source>
        <dbReference type="ARBA" id="ARBA00023110"/>
    </source>
</evidence>
<reference evidence="10" key="1">
    <citation type="journal article" date="2015" name="Proc. Natl. Acad. Sci. U.S.A.">
        <title>Networks of energetic and metabolic interactions define dynamics in microbial communities.</title>
        <authorList>
            <person name="Embree M."/>
            <person name="Liu J.K."/>
            <person name="Al-Bassam M.M."/>
            <person name="Zengler K."/>
        </authorList>
    </citation>
    <scope>NUCLEOTIDE SEQUENCE</scope>
</reference>
<dbReference type="SUPFAM" id="SSF54534">
    <property type="entry name" value="FKBP-like"/>
    <property type="match status" value="1"/>
</dbReference>
<dbReference type="AlphaFoldDB" id="A0A0W8EA35"/>
<comment type="catalytic activity">
    <reaction evidence="1">
        <text>[protein]-peptidylproline (omega=180) = [protein]-peptidylproline (omega=0)</text>
        <dbReference type="Rhea" id="RHEA:16237"/>
        <dbReference type="Rhea" id="RHEA-COMP:10747"/>
        <dbReference type="Rhea" id="RHEA-COMP:10748"/>
        <dbReference type="ChEBI" id="CHEBI:83833"/>
        <dbReference type="ChEBI" id="CHEBI:83834"/>
        <dbReference type="EC" id="5.2.1.8"/>
    </reaction>
</comment>
<dbReference type="EC" id="5.2.1.8" evidence="4"/>
<keyword evidence="7" id="KW-0143">Chaperone</keyword>
<evidence type="ECO:0000256" key="5">
    <source>
        <dbReference type="ARBA" id="ARBA00022490"/>
    </source>
</evidence>
<evidence type="ECO:0000256" key="3">
    <source>
        <dbReference type="ARBA" id="ARBA00006577"/>
    </source>
</evidence>
<dbReference type="InterPro" id="IPR046357">
    <property type="entry name" value="PPIase_dom_sf"/>
</dbReference>
<dbReference type="Pfam" id="PF00254">
    <property type="entry name" value="FKBP_C"/>
    <property type="match status" value="1"/>
</dbReference>
<protein>
    <recommendedName>
        <fullName evidence="4">peptidylprolyl isomerase</fullName>
        <ecNumber evidence="4">5.2.1.8</ecNumber>
    </recommendedName>
</protein>